<evidence type="ECO:0000313" key="13">
    <source>
        <dbReference type="Proteomes" id="UP000886758"/>
    </source>
</evidence>
<feature type="domain" description="OmpR/PhoB-type" evidence="11">
    <location>
        <begin position="125"/>
        <end position="222"/>
    </location>
</feature>
<dbReference type="GO" id="GO:0000156">
    <property type="term" value="F:phosphorelay response regulator activity"/>
    <property type="evidence" value="ECO:0007669"/>
    <property type="project" value="TreeGrafter"/>
</dbReference>
<evidence type="ECO:0000256" key="1">
    <source>
        <dbReference type="ARBA" id="ARBA00004496"/>
    </source>
</evidence>
<dbReference type="EMBL" id="DVLF01000077">
    <property type="protein sequence ID" value="HIT49858.1"/>
    <property type="molecule type" value="Genomic_DNA"/>
</dbReference>
<proteinExistence type="predicted"/>
<evidence type="ECO:0000256" key="5">
    <source>
        <dbReference type="ARBA" id="ARBA00023159"/>
    </source>
</evidence>
<comment type="subcellular location">
    <subcellularLocation>
        <location evidence="1">Cytoplasm</location>
    </subcellularLocation>
</comment>
<feature type="modified residue" description="4-aspartylphosphate" evidence="8">
    <location>
        <position position="52"/>
    </location>
</feature>
<evidence type="ECO:0000259" key="10">
    <source>
        <dbReference type="PROSITE" id="PS50110"/>
    </source>
</evidence>
<dbReference type="AlphaFoldDB" id="A0A9D1GQY6"/>
<protein>
    <recommendedName>
        <fullName evidence="7">Heme response regulator HssR</fullName>
    </recommendedName>
</protein>
<feature type="domain" description="Response regulatory" evidence="10">
    <location>
        <begin position="3"/>
        <end position="117"/>
    </location>
</feature>
<name>A0A9D1GQY6_9MOLU</name>
<evidence type="ECO:0000256" key="9">
    <source>
        <dbReference type="PROSITE-ProRule" id="PRU01091"/>
    </source>
</evidence>
<dbReference type="PANTHER" id="PTHR48111">
    <property type="entry name" value="REGULATOR OF RPOS"/>
    <property type="match status" value="1"/>
</dbReference>
<evidence type="ECO:0000259" key="11">
    <source>
        <dbReference type="PROSITE" id="PS51755"/>
    </source>
</evidence>
<evidence type="ECO:0000256" key="3">
    <source>
        <dbReference type="ARBA" id="ARBA00023026"/>
    </source>
</evidence>
<keyword evidence="8" id="KW-0597">Phosphoprotein</keyword>
<evidence type="ECO:0000256" key="7">
    <source>
        <dbReference type="ARBA" id="ARBA00039976"/>
    </source>
</evidence>
<evidence type="ECO:0000256" key="6">
    <source>
        <dbReference type="ARBA" id="ARBA00037471"/>
    </source>
</evidence>
<keyword evidence="3" id="KW-0843">Virulence</keyword>
<keyword evidence="4 9" id="KW-0238">DNA-binding</keyword>
<sequence length="224" mass="25807">MIHILVVEDDRNLCESVCRYLNHYGYRTMGVSNGVEALQFMEKQKFDCIVSDIMMPLMDGFEFAETIRAIDSQTPILFMTAKDDIPSKEKGFERGIDDYLVKPFELAELKMRITALLRRAKIQADQKIEIGSFFISEDEHLATYQGIEIPLTVKEFSVLYRLLSYPKKTFSRAVLMEEFWGYDSNSSSRSVDVCIAEIRKKIAVVKEFEILTVHGLGYKVVIDE</sequence>
<dbReference type="Gene3D" id="3.40.50.2300">
    <property type="match status" value="1"/>
</dbReference>
<reference evidence="12" key="2">
    <citation type="journal article" date="2021" name="PeerJ">
        <title>Extensive microbial diversity within the chicken gut microbiome revealed by metagenomics and culture.</title>
        <authorList>
            <person name="Gilroy R."/>
            <person name="Ravi A."/>
            <person name="Getino M."/>
            <person name="Pursley I."/>
            <person name="Horton D.L."/>
            <person name="Alikhan N.F."/>
            <person name="Baker D."/>
            <person name="Gharbi K."/>
            <person name="Hall N."/>
            <person name="Watson M."/>
            <person name="Adriaenssens E.M."/>
            <person name="Foster-Nyarko E."/>
            <person name="Jarju S."/>
            <person name="Secka A."/>
            <person name="Antonio M."/>
            <person name="Oren A."/>
            <person name="Chaudhuri R.R."/>
            <person name="La Ragione R."/>
            <person name="Hildebrand F."/>
            <person name="Pallen M.J."/>
        </authorList>
    </citation>
    <scope>NUCLEOTIDE SEQUENCE</scope>
    <source>
        <strain evidence="12">ChiW17-6978</strain>
    </source>
</reference>
<dbReference type="GO" id="GO:0032993">
    <property type="term" value="C:protein-DNA complex"/>
    <property type="evidence" value="ECO:0007669"/>
    <property type="project" value="TreeGrafter"/>
</dbReference>
<dbReference type="PROSITE" id="PS50110">
    <property type="entry name" value="RESPONSE_REGULATORY"/>
    <property type="match status" value="1"/>
</dbReference>
<keyword evidence="5" id="KW-0010">Activator</keyword>
<feature type="DNA-binding region" description="OmpR/PhoB-type" evidence="9">
    <location>
        <begin position="125"/>
        <end position="222"/>
    </location>
</feature>
<evidence type="ECO:0000313" key="12">
    <source>
        <dbReference type="EMBL" id="HIT49858.1"/>
    </source>
</evidence>
<organism evidence="12 13">
    <name type="scientific">Candidatus Pelethenecus faecipullorum</name>
    <dbReference type="NCBI Taxonomy" id="2840900"/>
    <lineage>
        <taxon>Bacteria</taxon>
        <taxon>Bacillati</taxon>
        <taxon>Mycoplasmatota</taxon>
        <taxon>Mollicutes</taxon>
        <taxon>Candidatus Pelethenecus</taxon>
    </lineage>
</organism>
<evidence type="ECO:0000256" key="8">
    <source>
        <dbReference type="PROSITE-ProRule" id="PRU00169"/>
    </source>
</evidence>
<dbReference type="Pfam" id="PF00072">
    <property type="entry name" value="Response_reg"/>
    <property type="match status" value="1"/>
</dbReference>
<comment type="function">
    <text evidence="6">Member of the two-component regulatory system HssS/HssR involved in intracellular heme homeostasis and tempering of staphylococcal virulence. Phosphorylated HssR binds to a direct repeat sequence within hrtAB promoter and activates the expression of hrtAB, an efflux pump, in response to extracellular heme, hemin, hemoglobin or blood.</text>
</comment>
<dbReference type="GO" id="GO:0000976">
    <property type="term" value="F:transcription cis-regulatory region binding"/>
    <property type="evidence" value="ECO:0007669"/>
    <property type="project" value="TreeGrafter"/>
</dbReference>
<dbReference type="Pfam" id="PF00486">
    <property type="entry name" value="Trans_reg_C"/>
    <property type="match status" value="1"/>
</dbReference>
<dbReference type="GO" id="GO:0006355">
    <property type="term" value="P:regulation of DNA-templated transcription"/>
    <property type="evidence" value="ECO:0007669"/>
    <property type="project" value="InterPro"/>
</dbReference>
<dbReference type="SMART" id="SM00448">
    <property type="entry name" value="REC"/>
    <property type="match status" value="1"/>
</dbReference>
<keyword evidence="2" id="KW-0963">Cytoplasm</keyword>
<gene>
    <name evidence="12" type="ORF">IAD46_02405</name>
</gene>
<dbReference type="InterPro" id="IPR011006">
    <property type="entry name" value="CheY-like_superfamily"/>
</dbReference>
<reference evidence="12" key="1">
    <citation type="submission" date="2020-10" db="EMBL/GenBank/DDBJ databases">
        <authorList>
            <person name="Gilroy R."/>
        </authorList>
    </citation>
    <scope>NUCLEOTIDE SEQUENCE</scope>
    <source>
        <strain evidence="12">ChiW17-6978</strain>
    </source>
</reference>
<dbReference type="InterPro" id="IPR036388">
    <property type="entry name" value="WH-like_DNA-bd_sf"/>
</dbReference>
<dbReference type="InterPro" id="IPR039420">
    <property type="entry name" value="WalR-like"/>
</dbReference>
<dbReference type="PANTHER" id="PTHR48111:SF49">
    <property type="entry name" value="HEME RESPONSE REGULATOR HSSR"/>
    <property type="match status" value="1"/>
</dbReference>
<comment type="caution">
    <text evidence="12">The sequence shown here is derived from an EMBL/GenBank/DDBJ whole genome shotgun (WGS) entry which is preliminary data.</text>
</comment>
<dbReference type="InterPro" id="IPR001789">
    <property type="entry name" value="Sig_transdc_resp-reg_receiver"/>
</dbReference>
<dbReference type="SUPFAM" id="SSF52172">
    <property type="entry name" value="CheY-like"/>
    <property type="match status" value="1"/>
</dbReference>
<dbReference type="GO" id="GO:0005829">
    <property type="term" value="C:cytosol"/>
    <property type="evidence" value="ECO:0007669"/>
    <property type="project" value="TreeGrafter"/>
</dbReference>
<dbReference type="InterPro" id="IPR001867">
    <property type="entry name" value="OmpR/PhoB-type_DNA-bd"/>
</dbReference>
<evidence type="ECO:0000256" key="4">
    <source>
        <dbReference type="ARBA" id="ARBA00023125"/>
    </source>
</evidence>
<dbReference type="CDD" id="cd00383">
    <property type="entry name" value="trans_reg_C"/>
    <property type="match status" value="1"/>
</dbReference>
<dbReference type="PROSITE" id="PS51755">
    <property type="entry name" value="OMPR_PHOB"/>
    <property type="match status" value="1"/>
</dbReference>
<dbReference type="Proteomes" id="UP000886758">
    <property type="component" value="Unassembled WGS sequence"/>
</dbReference>
<dbReference type="Gene3D" id="1.10.10.10">
    <property type="entry name" value="Winged helix-like DNA-binding domain superfamily/Winged helix DNA-binding domain"/>
    <property type="match status" value="1"/>
</dbReference>
<dbReference type="SMART" id="SM00862">
    <property type="entry name" value="Trans_reg_C"/>
    <property type="match status" value="1"/>
</dbReference>
<evidence type="ECO:0000256" key="2">
    <source>
        <dbReference type="ARBA" id="ARBA00022490"/>
    </source>
</evidence>
<accession>A0A9D1GQY6</accession>